<dbReference type="SUPFAM" id="SSF52540">
    <property type="entry name" value="P-loop containing nucleoside triphosphate hydrolases"/>
    <property type="match status" value="1"/>
</dbReference>
<dbReference type="GO" id="GO:0005886">
    <property type="term" value="C:plasma membrane"/>
    <property type="evidence" value="ECO:0007669"/>
    <property type="project" value="UniProtKB-ARBA"/>
</dbReference>
<comment type="similarity">
    <text evidence="1">Belongs to the ABC transporter superfamily.</text>
</comment>
<dbReference type="InterPro" id="IPR027417">
    <property type="entry name" value="P-loop_NTPase"/>
</dbReference>
<name>A0A7V4EB66_UNCW3</name>
<organism evidence="5">
    <name type="scientific">candidate division WOR-3 bacterium</name>
    <dbReference type="NCBI Taxonomy" id="2052148"/>
    <lineage>
        <taxon>Bacteria</taxon>
        <taxon>Bacteria division WOR-3</taxon>
    </lineage>
</organism>
<dbReference type="PROSITE" id="PS50893">
    <property type="entry name" value="ABC_TRANSPORTER_2"/>
    <property type="match status" value="1"/>
</dbReference>
<sequence length="223" mass="25344">MESVVEFFDVTKIYREKYYALKNINLSVKKGEFIFIVGPSGAGKTTLLKLIYMEEFPEEGEVRVFGFSNKEIKKKDIAFLRRKIGVIFQDFRLLTDRNALENVIFALESVGIPYKEAREKSLKVLTDIGLVSKADNEIFDLSGGEQQKICIARALVREPIILIADEPTGNIDPKSQDEIIDLLVNIHGKGTTVIMATHNYALMEKIPIKRVIHLERGEIKKIE</sequence>
<reference evidence="5" key="1">
    <citation type="journal article" date="2020" name="mSystems">
        <title>Genome- and Community-Level Interaction Insights into Carbon Utilization and Element Cycling Functions of Hydrothermarchaeota in Hydrothermal Sediment.</title>
        <authorList>
            <person name="Zhou Z."/>
            <person name="Liu Y."/>
            <person name="Xu W."/>
            <person name="Pan J."/>
            <person name="Luo Z.H."/>
            <person name="Li M."/>
        </authorList>
    </citation>
    <scope>NUCLEOTIDE SEQUENCE [LARGE SCALE GENOMIC DNA]</scope>
    <source>
        <strain evidence="5">SpSt-626</strain>
    </source>
</reference>
<dbReference type="InterPro" id="IPR003439">
    <property type="entry name" value="ABC_transporter-like_ATP-bd"/>
</dbReference>
<dbReference type="SMART" id="SM00382">
    <property type="entry name" value="AAA"/>
    <property type="match status" value="1"/>
</dbReference>
<evidence type="ECO:0000313" key="5">
    <source>
        <dbReference type="EMBL" id="HGM97771.1"/>
    </source>
</evidence>
<dbReference type="GO" id="GO:0005524">
    <property type="term" value="F:ATP binding"/>
    <property type="evidence" value="ECO:0007669"/>
    <property type="project" value="UniProtKB-KW"/>
</dbReference>
<dbReference type="Pfam" id="PF00005">
    <property type="entry name" value="ABC_tran"/>
    <property type="match status" value="1"/>
</dbReference>
<gene>
    <name evidence="5" type="ORF">ENT96_01815</name>
</gene>
<dbReference type="InterPro" id="IPR003593">
    <property type="entry name" value="AAA+_ATPase"/>
</dbReference>
<dbReference type="EMBL" id="DTAR01000151">
    <property type="protein sequence ID" value="HGM97771.1"/>
    <property type="molecule type" value="Genomic_DNA"/>
</dbReference>
<evidence type="ECO:0000256" key="2">
    <source>
        <dbReference type="ARBA" id="ARBA00022741"/>
    </source>
</evidence>
<proteinExistence type="inferred from homology"/>
<evidence type="ECO:0000256" key="3">
    <source>
        <dbReference type="ARBA" id="ARBA00022840"/>
    </source>
</evidence>
<dbReference type="PANTHER" id="PTHR24220">
    <property type="entry name" value="IMPORT ATP-BINDING PROTEIN"/>
    <property type="match status" value="1"/>
</dbReference>
<keyword evidence="2" id="KW-0547">Nucleotide-binding</keyword>
<accession>A0A7V4EB66</accession>
<dbReference type="FunFam" id="3.40.50.300:FF:000056">
    <property type="entry name" value="Cell division ATP-binding protein FtsE"/>
    <property type="match status" value="1"/>
</dbReference>
<feature type="domain" description="ABC transporter" evidence="4">
    <location>
        <begin position="5"/>
        <end position="222"/>
    </location>
</feature>
<dbReference type="GO" id="GO:0022857">
    <property type="term" value="F:transmembrane transporter activity"/>
    <property type="evidence" value="ECO:0007669"/>
    <property type="project" value="TreeGrafter"/>
</dbReference>
<evidence type="ECO:0000259" key="4">
    <source>
        <dbReference type="PROSITE" id="PS50893"/>
    </source>
</evidence>
<comment type="caution">
    <text evidence="5">The sequence shown here is derived from an EMBL/GenBank/DDBJ whole genome shotgun (WGS) entry which is preliminary data.</text>
</comment>
<dbReference type="AlphaFoldDB" id="A0A7V4EB66"/>
<evidence type="ECO:0000256" key="1">
    <source>
        <dbReference type="ARBA" id="ARBA00005417"/>
    </source>
</evidence>
<dbReference type="PANTHER" id="PTHR24220:SF470">
    <property type="entry name" value="CELL DIVISION ATP-BINDING PROTEIN FTSE"/>
    <property type="match status" value="1"/>
</dbReference>
<dbReference type="InterPro" id="IPR017871">
    <property type="entry name" value="ABC_transporter-like_CS"/>
</dbReference>
<protein>
    <submittedName>
        <fullName evidence="5">ATP-binding cassette domain-containing protein</fullName>
    </submittedName>
</protein>
<dbReference type="Gene3D" id="3.40.50.300">
    <property type="entry name" value="P-loop containing nucleotide triphosphate hydrolases"/>
    <property type="match status" value="1"/>
</dbReference>
<keyword evidence="3 5" id="KW-0067">ATP-binding</keyword>
<dbReference type="InterPro" id="IPR015854">
    <property type="entry name" value="ABC_transpr_LolD-like"/>
</dbReference>
<dbReference type="GO" id="GO:0016887">
    <property type="term" value="F:ATP hydrolysis activity"/>
    <property type="evidence" value="ECO:0007669"/>
    <property type="project" value="InterPro"/>
</dbReference>
<dbReference type="PROSITE" id="PS00211">
    <property type="entry name" value="ABC_TRANSPORTER_1"/>
    <property type="match status" value="1"/>
</dbReference>